<dbReference type="Proteomes" id="UP001302367">
    <property type="component" value="Chromosome 5"/>
</dbReference>
<dbReference type="Pfam" id="PF12796">
    <property type="entry name" value="Ank_2"/>
    <property type="match status" value="1"/>
</dbReference>
<dbReference type="SMART" id="SM00248">
    <property type="entry name" value="ANK"/>
    <property type="match status" value="8"/>
</dbReference>
<dbReference type="InterPro" id="IPR002110">
    <property type="entry name" value="Ankyrin_rpt"/>
</dbReference>
<feature type="repeat" description="ANK" evidence="4">
    <location>
        <begin position="253"/>
        <end position="285"/>
    </location>
</feature>
<evidence type="ECO:0000313" key="7">
    <source>
        <dbReference type="Proteomes" id="UP000230605"/>
    </source>
</evidence>
<reference evidence="5 7" key="1">
    <citation type="submission" date="2015-10" db="EMBL/GenBank/DDBJ databases">
        <title>The cercosporin biosynthetic gene cluster was horizontally transferred to several fungal lineages and shown to be expanded in Cercospora beticola based on microsynteny with recipient genomes.</title>
        <authorList>
            <person name="De Jonge R."/>
            <person name="Ebert M.K."/>
            <person name="Suttle J.C."/>
            <person name="Jurick Ii W.M."/>
            <person name="Secor G.A."/>
            <person name="Thomma B.P."/>
            <person name="Van De Peer Y."/>
            <person name="Bolton M.D."/>
        </authorList>
    </citation>
    <scope>NUCLEOTIDE SEQUENCE [LARGE SCALE GENOMIC DNA]</scope>
    <source>
        <strain evidence="5 7">09-40</strain>
    </source>
</reference>
<keyword evidence="2" id="KW-0677">Repeat</keyword>
<reference evidence="6 8" key="2">
    <citation type="submission" date="2023-09" db="EMBL/GenBank/DDBJ databases">
        <title>Complete-Gapless Cercospora beticola genome.</title>
        <authorList>
            <person name="Wyatt N.A."/>
            <person name="Spanner R.E."/>
            <person name="Bolton M.D."/>
        </authorList>
    </citation>
    <scope>NUCLEOTIDE SEQUENCE [LARGE SCALE GENOMIC DNA]</scope>
    <source>
        <strain evidence="6">Cb09-40</strain>
    </source>
</reference>
<dbReference type="PANTHER" id="PTHR24136:SF15">
    <property type="entry name" value="ANK_REP_REGION DOMAIN-CONTAINING PROTEIN"/>
    <property type="match status" value="1"/>
</dbReference>
<dbReference type="PROSITE" id="PS50297">
    <property type="entry name" value="ANK_REP_REGION"/>
    <property type="match status" value="2"/>
</dbReference>
<evidence type="ECO:0000313" key="8">
    <source>
        <dbReference type="Proteomes" id="UP001302367"/>
    </source>
</evidence>
<dbReference type="PANTHER" id="PTHR24136">
    <property type="entry name" value="SOWAH (DROSOPHILA) HOMOLOG"/>
    <property type="match status" value="1"/>
</dbReference>
<keyword evidence="3 4" id="KW-0040">ANK repeat</keyword>
<name>A0A2G5IEG3_CERBT</name>
<dbReference type="Pfam" id="PF00023">
    <property type="entry name" value="Ank"/>
    <property type="match status" value="2"/>
</dbReference>
<dbReference type="EMBL" id="LKMD01000099">
    <property type="protein sequence ID" value="PIB02904.1"/>
    <property type="molecule type" value="Genomic_DNA"/>
</dbReference>
<dbReference type="GO" id="GO:0045732">
    <property type="term" value="P:positive regulation of protein catabolic process"/>
    <property type="evidence" value="ECO:0007669"/>
    <property type="project" value="TreeGrafter"/>
</dbReference>
<evidence type="ECO:0000313" key="5">
    <source>
        <dbReference type="EMBL" id="PIB02904.1"/>
    </source>
</evidence>
<dbReference type="Proteomes" id="UP000230605">
    <property type="component" value="Chromosome 10"/>
</dbReference>
<dbReference type="OrthoDB" id="3643233at2759"/>
<dbReference type="AlphaFoldDB" id="A0A2G5IEG3"/>
<dbReference type="InterPro" id="IPR051573">
    <property type="entry name" value="Ankyrin-SOCS_box_domain"/>
</dbReference>
<dbReference type="PRINTS" id="PR01415">
    <property type="entry name" value="ANKYRIN"/>
</dbReference>
<dbReference type="Gene3D" id="1.25.40.20">
    <property type="entry name" value="Ankyrin repeat-containing domain"/>
    <property type="match status" value="1"/>
</dbReference>
<feature type="repeat" description="ANK" evidence="4">
    <location>
        <begin position="219"/>
        <end position="251"/>
    </location>
</feature>
<dbReference type="SUPFAM" id="SSF48403">
    <property type="entry name" value="Ankyrin repeat"/>
    <property type="match status" value="2"/>
</dbReference>
<accession>A0A2G5IEG3</accession>
<evidence type="ECO:0000256" key="4">
    <source>
        <dbReference type="PROSITE-ProRule" id="PRU00023"/>
    </source>
</evidence>
<comment type="similarity">
    <text evidence="1">Belongs to the ankyrin SOCS box (ASB) family.</text>
</comment>
<sequence length="427" mass="47309">MDREVRRAWRTDSIRSVDGAVRSAWDVIREAERLVRNDDVLGLKDLLNSLEPQWARVTTFLQLSIEATEETRDDGCWQDDNSRDMSLLEHATASGAFEVLRYLMSPWSNLEDVPRSRTILHRAVQRGHLEMMTFLVRDKDADLDLILESGDWELSPLAVAIESGDINIVKHLLDLGCNLQANCDDRSSPAVSFALREGSQDIAQWLIDQGASATNPDSEGRTPLHYAARAGALSLMRALLRLGADIDAGDKPYLETPLCVAAQYGQVDAMRFLLEAGAKAERISGQCPGSPVYAVYSGFLRCGSSALDLLVAWKVDLDRMYEDKSQMCTVLSWICRYSGSRSDGIGYLVGAGADINLGDRPPVLEAWQHGTVETVEFLLRSGAEYESLHLEKVPVEDPSWDPGRGHKKVLILQAWKEARTQAGSFSG</sequence>
<dbReference type="PROSITE" id="PS50088">
    <property type="entry name" value="ANK_REPEAT"/>
    <property type="match status" value="2"/>
</dbReference>
<gene>
    <name evidence="5" type="ORF">CB0940_12065</name>
    <name evidence="6" type="ORF">RHO25_009101</name>
</gene>
<evidence type="ECO:0000256" key="2">
    <source>
        <dbReference type="ARBA" id="ARBA00022737"/>
    </source>
</evidence>
<evidence type="ECO:0000256" key="3">
    <source>
        <dbReference type="ARBA" id="ARBA00023043"/>
    </source>
</evidence>
<evidence type="ECO:0000256" key="1">
    <source>
        <dbReference type="ARBA" id="ARBA00005949"/>
    </source>
</evidence>
<dbReference type="EMBL" id="CP134188">
    <property type="protein sequence ID" value="WPB04455.1"/>
    <property type="molecule type" value="Genomic_DNA"/>
</dbReference>
<protein>
    <submittedName>
        <fullName evidence="5">Ankyrin repeat and KH domain-containing protein mask</fullName>
    </submittedName>
</protein>
<evidence type="ECO:0000313" key="6">
    <source>
        <dbReference type="EMBL" id="WPB04455.1"/>
    </source>
</evidence>
<dbReference type="GO" id="GO:0016567">
    <property type="term" value="P:protein ubiquitination"/>
    <property type="evidence" value="ECO:0007669"/>
    <property type="project" value="TreeGrafter"/>
</dbReference>
<dbReference type="InterPro" id="IPR036770">
    <property type="entry name" value="Ankyrin_rpt-contain_sf"/>
</dbReference>
<organism evidence="5 7">
    <name type="scientific">Cercospora beticola</name>
    <name type="common">Sugarbeet leaf spot fungus</name>
    <dbReference type="NCBI Taxonomy" id="122368"/>
    <lineage>
        <taxon>Eukaryota</taxon>
        <taxon>Fungi</taxon>
        <taxon>Dikarya</taxon>
        <taxon>Ascomycota</taxon>
        <taxon>Pezizomycotina</taxon>
        <taxon>Dothideomycetes</taxon>
        <taxon>Dothideomycetidae</taxon>
        <taxon>Mycosphaerellales</taxon>
        <taxon>Mycosphaerellaceae</taxon>
        <taxon>Cercospora</taxon>
    </lineage>
</organism>
<keyword evidence="8" id="KW-1185">Reference proteome</keyword>
<proteinExistence type="inferred from homology"/>